<dbReference type="RefSeq" id="WP_263412633.1">
    <property type="nucleotide sequence ID" value="NZ_BAABBH010000001.1"/>
</dbReference>
<evidence type="ECO:0000256" key="8">
    <source>
        <dbReference type="HAMAP-Rule" id="MF_00165"/>
    </source>
</evidence>
<keyword evidence="3 8" id="KW-0545">Nucleotide biosynthesis</keyword>
<feature type="binding site" evidence="8">
    <location>
        <begin position="21"/>
        <end position="28"/>
    </location>
    <ligand>
        <name>ATP</name>
        <dbReference type="ChEBI" id="CHEBI:30616"/>
    </ligand>
</feature>
<dbReference type="InterPro" id="IPR027417">
    <property type="entry name" value="P-loop_NTPase"/>
</dbReference>
<dbReference type="InterPro" id="IPR018095">
    <property type="entry name" value="Thymidylate_kin_CS"/>
</dbReference>
<comment type="function">
    <text evidence="8">Phosphorylation of dTMP to form dTDP in both de novo and salvage pathways of dTTP synthesis.</text>
</comment>
<accession>A0ABW9KKL1</accession>
<evidence type="ECO:0000256" key="4">
    <source>
        <dbReference type="ARBA" id="ARBA00022741"/>
    </source>
</evidence>
<comment type="similarity">
    <text evidence="1 8">Belongs to the thymidylate kinase family.</text>
</comment>
<dbReference type="PROSITE" id="PS01331">
    <property type="entry name" value="THYMIDYLATE_KINASE"/>
    <property type="match status" value="1"/>
</dbReference>
<evidence type="ECO:0000256" key="1">
    <source>
        <dbReference type="ARBA" id="ARBA00009776"/>
    </source>
</evidence>
<dbReference type="EMBL" id="JBJYXY010000001">
    <property type="protein sequence ID" value="MFN2975858.1"/>
    <property type="molecule type" value="Genomic_DNA"/>
</dbReference>
<organism evidence="10 11">
    <name type="scientific">Terriglobus aquaticus</name>
    <dbReference type="NCBI Taxonomy" id="940139"/>
    <lineage>
        <taxon>Bacteria</taxon>
        <taxon>Pseudomonadati</taxon>
        <taxon>Acidobacteriota</taxon>
        <taxon>Terriglobia</taxon>
        <taxon>Terriglobales</taxon>
        <taxon>Acidobacteriaceae</taxon>
        <taxon>Terriglobus</taxon>
    </lineage>
</organism>
<dbReference type="Proteomes" id="UP001634747">
    <property type="component" value="Unassembled WGS sequence"/>
</dbReference>
<dbReference type="EC" id="2.7.4.9" evidence="8"/>
<protein>
    <recommendedName>
        <fullName evidence="8">Thymidylate kinase</fullName>
        <ecNumber evidence="8">2.7.4.9</ecNumber>
    </recommendedName>
    <alternativeName>
        <fullName evidence="8">dTMP kinase</fullName>
    </alternativeName>
</protein>
<dbReference type="InterPro" id="IPR039430">
    <property type="entry name" value="Thymidylate_kin-like_dom"/>
</dbReference>
<dbReference type="CDD" id="cd01672">
    <property type="entry name" value="TMPK"/>
    <property type="match status" value="1"/>
</dbReference>
<keyword evidence="5 8" id="KW-0418">Kinase</keyword>
<evidence type="ECO:0000256" key="3">
    <source>
        <dbReference type="ARBA" id="ARBA00022727"/>
    </source>
</evidence>
<dbReference type="PANTHER" id="PTHR10344">
    <property type="entry name" value="THYMIDYLATE KINASE"/>
    <property type="match status" value="1"/>
</dbReference>
<comment type="caution">
    <text evidence="10">The sequence shown here is derived from an EMBL/GenBank/DDBJ whole genome shotgun (WGS) entry which is preliminary data.</text>
</comment>
<dbReference type="Gene3D" id="3.40.50.300">
    <property type="entry name" value="P-loop containing nucleotide triphosphate hydrolases"/>
    <property type="match status" value="1"/>
</dbReference>
<dbReference type="NCBIfam" id="TIGR00041">
    <property type="entry name" value="DTMP_kinase"/>
    <property type="match status" value="1"/>
</dbReference>
<reference evidence="10 11" key="1">
    <citation type="submission" date="2024-12" db="EMBL/GenBank/DDBJ databases">
        <authorList>
            <person name="Lee Y."/>
        </authorList>
    </citation>
    <scope>NUCLEOTIDE SEQUENCE [LARGE SCALE GENOMIC DNA]</scope>
    <source>
        <strain evidence="10 11">03SUJ4</strain>
    </source>
</reference>
<keyword evidence="4 8" id="KW-0547">Nucleotide-binding</keyword>
<dbReference type="PANTHER" id="PTHR10344:SF4">
    <property type="entry name" value="UMP-CMP KINASE 2, MITOCHONDRIAL"/>
    <property type="match status" value="1"/>
</dbReference>
<dbReference type="SUPFAM" id="SSF52540">
    <property type="entry name" value="P-loop containing nucleoside triphosphate hydrolases"/>
    <property type="match status" value="1"/>
</dbReference>
<keyword evidence="6 8" id="KW-0067">ATP-binding</keyword>
<comment type="catalytic activity">
    <reaction evidence="7 8">
        <text>dTMP + ATP = dTDP + ADP</text>
        <dbReference type="Rhea" id="RHEA:13517"/>
        <dbReference type="ChEBI" id="CHEBI:30616"/>
        <dbReference type="ChEBI" id="CHEBI:58369"/>
        <dbReference type="ChEBI" id="CHEBI:63528"/>
        <dbReference type="ChEBI" id="CHEBI:456216"/>
        <dbReference type="EC" id="2.7.4.9"/>
    </reaction>
</comment>
<keyword evidence="2 8" id="KW-0808">Transferase</keyword>
<dbReference type="HAMAP" id="MF_00165">
    <property type="entry name" value="Thymidylate_kinase"/>
    <property type="match status" value="1"/>
</dbReference>
<dbReference type="Pfam" id="PF02223">
    <property type="entry name" value="Thymidylate_kin"/>
    <property type="match status" value="1"/>
</dbReference>
<evidence type="ECO:0000313" key="11">
    <source>
        <dbReference type="Proteomes" id="UP001634747"/>
    </source>
</evidence>
<evidence type="ECO:0000259" key="9">
    <source>
        <dbReference type="Pfam" id="PF02223"/>
    </source>
</evidence>
<evidence type="ECO:0000256" key="6">
    <source>
        <dbReference type="ARBA" id="ARBA00022840"/>
    </source>
</evidence>
<dbReference type="InterPro" id="IPR018094">
    <property type="entry name" value="Thymidylate_kinase"/>
</dbReference>
<name>A0ABW9KKL1_9BACT</name>
<proteinExistence type="inferred from homology"/>
<keyword evidence="11" id="KW-1185">Reference proteome</keyword>
<evidence type="ECO:0000256" key="2">
    <source>
        <dbReference type="ARBA" id="ARBA00022679"/>
    </source>
</evidence>
<sequence length="237" mass="25581">MGTEVGAAPTSRRGLFLTFEGPDGSGKTTQLRLLAEWLRSRGLDPVVLRQPGSTALGERIRAILLDSRSEAVLGPIAPLAELALMFADRAQQIAEVIQPALEAGRVVLCDRYTDSSEAYQGGGRQLGSDRVLAVHRAICNGFQPDATVLLLPDVEVSLARAQQRNAAFQQKHGGADENRFEAEGEAFFRRVHAAYEAIADREPERVLIFRDGGIEEIAAAIRSRLAHLLPESTGTAG</sequence>
<dbReference type="GO" id="GO:0004798">
    <property type="term" value="F:dTMP kinase activity"/>
    <property type="evidence" value="ECO:0007669"/>
    <property type="project" value="UniProtKB-EC"/>
</dbReference>
<evidence type="ECO:0000256" key="7">
    <source>
        <dbReference type="ARBA" id="ARBA00048743"/>
    </source>
</evidence>
<gene>
    <name evidence="8 10" type="primary">tmk</name>
    <name evidence="10" type="ORF">ACK2TP_08795</name>
</gene>
<evidence type="ECO:0000256" key="5">
    <source>
        <dbReference type="ARBA" id="ARBA00022777"/>
    </source>
</evidence>
<evidence type="ECO:0000313" key="10">
    <source>
        <dbReference type="EMBL" id="MFN2975858.1"/>
    </source>
</evidence>
<feature type="domain" description="Thymidylate kinase-like" evidence="9">
    <location>
        <begin position="19"/>
        <end position="209"/>
    </location>
</feature>